<comment type="caution">
    <text evidence="1">The sequence shown here is derived from an EMBL/GenBank/DDBJ whole genome shotgun (WGS) entry which is preliminary data.</text>
</comment>
<evidence type="ECO:0000313" key="1">
    <source>
        <dbReference type="EMBL" id="HJG36684.1"/>
    </source>
</evidence>
<sequence length="293" mass="31833">MDTTTAHALVALNTAFYREHAASFSATRQAPWQGWRQVAEHLRPLAAADGALSVLDLACGNLRFERFLSDELPGCALSFHAIDNCIELIDTPLAAHPVHLHAMDILEDLLEHRDPMAGLPSCDASVCFGFMHHVPGFELRRAVLDALVSRTEAGGIVAVSFWQFMHDERLSCKACATTAAHALKLPGGTAPKPDTAHAAGLPDAPVAISSGDPDLEPDYPGLEPGDYFLPWQDDRRALRYCHHFEDAEIDQLVASLPAGIVREAARFSADGRSGNLNRYLVLERTGRGRTAPN</sequence>
<dbReference type="SUPFAM" id="SSF53335">
    <property type="entry name" value="S-adenosyl-L-methionine-dependent methyltransferases"/>
    <property type="match status" value="1"/>
</dbReference>
<dbReference type="GO" id="GO:0008168">
    <property type="term" value="F:methyltransferase activity"/>
    <property type="evidence" value="ECO:0007669"/>
    <property type="project" value="UniProtKB-KW"/>
</dbReference>
<organism evidence="1 2">
    <name type="scientific">Enorma phocaeensis</name>
    <dbReference type="NCBI Taxonomy" id="1871019"/>
    <lineage>
        <taxon>Bacteria</taxon>
        <taxon>Bacillati</taxon>
        <taxon>Actinomycetota</taxon>
        <taxon>Coriobacteriia</taxon>
        <taxon>Coriobacteriales</taxon>
        <taxon>Coriobacteriaceae</taxon>
        <taxon>Enorma</taxon>
    </lineage>
</organism>
<dbReference type="Gene3D" id="3.40.50.150">
    <property type="entry name" value="Vaccinia Virus protein VP39"/>
    <property type="match status" value="1"/>
</dbReference>
<keyword evidence="1" id="KW-0808">Transferase</keyword>
<dbReference type="RefSeq" id="WP_273188981.1">
    <property type="nucleotide sequence ID" value="NZ_DYUZ01000008.1"/>
</dbReference>
<dbReference type="AlphaFoldDB" id="A0A921ISY9"/>
<reference evidence="1" key="1">
    <citation type="journal article" date="2021" name="PeerJ">
        <title>Extensive microbial diversity within the chicken gut microbiome revealed by metagenomics and culture.</title>
        <authorList>
            <person name="Gilroy R."/>
            <person name="Ravi A."/>
            <person name="Getino M."/>
            <person name="Pursley I."/>
            <person name="Horton D.L."/>
            <person name="Alikhan N.F."/>
            <person name="Baker D."/>
            <person name="Gharbi K."/>
            <person name="Hall N."/>
            <person name="Watson M."/>
            <person name="Adriaenssens E.M."/>
            <person name="Foster-Nyarko E."/>
            <person name="Jarju S."/>
            <person name="Secka A."/>
            <person name="Antonio M."/>
            <person name="Oren A."/>
            <person name="Chaudhuri R.R."/>
            <person name="La Ragione R."/>
            <person name="Hildebrand F."/>
            <person name="Pallen M.J."/>
        </authorList>
    </citation>
    <scope>NUCLEOTIDE SEQUENCE</scope>
    <source>
        <strain evidence="1">ChiHjej13B12-9602</strain>
    </source>
</reference>
<protein>
    <submittedName>
        <fullName evidence="1">Class I SAM-dependent methyltransferase</fullName>
    </submittedName>
</protein>
<keyword evidence="1" id="KW-0489">Methyltransferase</keyword>
<dbReference type="GO" id="GO:0032259">
    <property type="term" value="P:methylation"/>
    <property type="evidence" value="ECO:0007669"/>
    <property type="project" value="UniProtKB-KW"/>
</dbReference>
<dbReference type="InterPro" id="IPR029063">
    <property type="entry name" value="SAM-dependent_MTases_sf"/>
</dbReference>
<dbReference type="EMBL" id="DYUZ01000008">
    <property type="protein sequence ID" value="HJG36684.1"/>
    <property type="molecule type" value="Genomic_DNA"/>
</dbReference>
<reference evidence="1" key="2">
    <citation type="submission" date="2021-09" db="EMBL/GenBank/DDBJ databases">
        <authorList>
            <person name="Gilroy R."/>
        </authorList>
    </citation>
    <scope>NUCLEOTIDE SEQUENCE</scope>
    <source>
        <strain evidence="1">ChiHjej13B12-9602</strain>
    </source>
</reference>
<gene>
    <name evidence="1" type="ORF">K8V70_02305</name>
</gene>
<proteinExistence type="predicted"/>
<evidence type="ECO:0000313" key="2">
    <source>
        <dbReference type="Proteomes" id="UP000753256"/>
    </source>
</evidence>
<name>A0A921ISY9_9ACTN</name>
<accession>A0A921ISY9</accession>
<dbReference type="Proteomes" id="UP000753256">
    <property type="component" value="Unassembled WGS sequence"/>
</dbReference>